<comment type="function">
    <text evidence="1">Required for the transposition of the insertion element.</text>
</comment>
<gene>
    <name evidence="6" type="ORF">HD597_000037</name>
</gene>
<dbReference type="Pfam" id="PF00872">
    <property type="entry name" value="Transposase_mut"/>
    <property type="match status" value="1"/>
</dbReference>
<dbReference type="GO" id="GO:0004803">
    <property type="term" value="F:transposase activity"/>
    <property type="evidence" value="ECO:0007669"/>
    <property type="project" value="InterPro"/>
</dbReference>
<evidence type="ECO:0000313" key="6">
    <source>
        <dbReference type="EMBL" id="MCP2353017.1"/>
    </source>
</evidence>
<evidence type="ECO:0000256" key="1">
    <source>
        <dbReference type="ARBA" id="ARBA00002190"/>
    </source>
</evidence>
<comment type="caution">
    <text evidence="6">The sequence shown here is derived from an EMBL/GenBank/DDBJ whole genome shotgun (WGS) entry which is preliminary data.</text>
</comment>
<evidence type="ECO:0000256" key="3">
    <source>
        <dbReference type="ARBA" id="ARBA00022578"/>
    </source>
</evidence>
<dbReference type="GO" id="GO:0003677">
    <property type="term" value="F:DNA binding"/>
    <property type="evidence" value="ECO:0007669"/>
    <property type="project" value="UniProtKB-KW"/>
</dbReference>
<dbReference type="GO" id="GO:0006313">
    <property type="term" value="P:DNA transposition"/>
    <property type="evidence" value="ECO:0007669"/>
    <property type="project" value="InterPro"/>
</dbReference>
<dbReference type="EMBL" id="JAMZEB010000001">
    <property type="protein sequence ID" value="MCP2353017.1"/>
    <property type="molecule type" value="Genomic_DNA"/>
</dbReference>
<keyword evidence="7" id="KW-1185">Reference proteome</keyword>
<protein>
    <submittedName>
        <fullName evidence="6">Transposase-like protein</fullName>
    </submittedName>
</protein>
<dbReference type="InterPro" id="IPR001207">
    <property type="entry name" value="Transposase_mutator"/>
</dbReference>
<dbReference type="AlphaFoldDB" id="A0A9X2JXE8"/>
<keyword evidence="5" id="KW-0233">DNA recombination</keyword>
<accession>A0A9X2JXE8</accession>
<keyword evidence="4" id="KW-0238">DNA-binding</keyword>
<sequence>MLHEAADDILAFAAFPPAHWKKIWSTNRWSG</sequence>
<evidence type="ECO:0000256" key="2">
    <source>
        <dbReference type="ARBA" id="ARBA00010961"/>
    </source>
</evidence>
<reference evidence="6" key="1">
    <citation type="submission" date="2022-06" db="EMBL/GenBank/DDBJ databases">
        <title>Sequencing the genomes of 1000 actinobacteria strains.</title>
        <authorList>
            <person name="Klenk H.-P."/>
        </authorList>
    </citation>
    <scope>NUCLEOTIDE SEQUENCE</scope>
    <source>
        <strain evidence="6">DSM 46694</strain>
    </source>
</reference>
<proteinExistence type="inferred from homology"/>
<name>A0A9X2JXE8_9ACTN</name>
<dbReference type="Proteomes" id="UP001139648">
    <property type="component" value="Unassembled WGS sequence"/>
</dbReference>
<comment type="similarity">
    <text evidence="2">Belongs to the transposase mutator family.</text>
</comment>
<organism evidence="6 7">
    <name type="scientific">Nonomuraea thailandensis</name>
    <dbReference type="NCBI Taxonomy" id="1188745"/>
    <lineage>
        <taxon>Bacteria</taxon>
        <taxon>Bacillati</taxon>
        <taxon>Actinomycetota</taxon>
        <taxon>Actinomycetes</taxon>
        <taxon>Streptosporangiales</taxon>
        <taxon>Streptosporangiaceae</taxon>
        <taxon>Nonomuraea</taxon>
    </lineage>
</organism>
<evidence type="ECO:0000256" key="5">
    <source>
        <dbReference type="ARBA" id="ARBA00023172"/>
    </source>
</evidence>
<keyword evidence="3" id="KW-0815">Transposition</keyword>
<evidence type="ECO:0000313" key="7">
    <source>
        <dbReference type="Proteomes" id="UP001139648"/>
    </source>
</evidence>
<evidence type="ECO:0000256" key="4">
    <source>
        <dbReference type="ARBA" id="ARBA00023125"/>
    </source>
</evidence>